<name>A0A1E8Q0T7_9MYCO</name>
<evidence type="ECO:0000313" key="5">
    <source>
        <dbReference type="EMBL" id="OFJ52188.1"/>
    </source>
</evidence>
<dbReference type="Proteomes" id="UP000178953">
    <property type="component" value="Unassembled WGS sequence"/>
</dbReference>
<keyword evidence="2" id="KW-0378">Hydrolase</keyword>
<dbReference type="PANTHER" id="PTHR30231:SF4">
    <property type="entry name" value="PROTEIN NEN2"/>
    <property type="match status" value="1"/>
</dbReference>
<dbReference type="GO" id="GO:0003677">
    <property type="term" value="F:DNA binding"/>
    <property type="evidence" value="ECO:0007669"/>
    <property type="project" value="InterPro"/>
</dbReference>
<dbReference type="InterPro" id="IPR013520">
    <property type="entry name" value="Ribonucl_H"/>
</dbReference>
<dbReference type="InterPro" id="IPR006054">
    <property type="entry name" value="DnaQ"/>
</dbReference>
<accession>A0A1E8Q0T7</accession>
<feature type="domain" description="Exonuclease" evidence="4">
    <location>
        <begin position="6"/>
        <end position="171"/>
    </location>
</feature>
<dbReference type="EMBL" id="MCHX01000046">
    <property type="protein sequence ID" value="OFJ52188.1"/>
    <property type="molecule type" value="Genomic_DNA"/>
</dbReference>
<dbReference type="GO" id="GO:0003887">
    <property type="term" value="F:DNA-directed DNA polymerase activity"/>
    <property type="evidence" value="ECO:0007669"/>
    <property type="project" value="InterPro"/>
</dbReference>
<comment type="caution">
    <text evidence="5">The sequence shown here is derived from an EMBL/GenBank/DDBJ whole genome shotgun (WGS) entry which is preliminary data.</text>
</comment>
<evidence type="ECO:0000256" key="1">
    <source>
        <dbReference type="ARBA" id="ARBA00022722"/>
    </source>
</evidence>
<dbReference type="Pfam" id="PF00929">
    <property type="entry name" value="RNase_T"/>
    <property type="match status" value="1"/>
</dbReference>
<evidence type="ECO:0000259" key="4">
    <source>
        <dbReference type="SMART" id="SM00479"/>
    </source>
</evidence>
<dbReference type="Gene3D" id="3.30.420.10">
    <property type="entry name" value="Ribonuclease H-like superfamily/Ribonuclease H"/>
    <property type="match status" value="1"/>
</dbReference>
<organism evidence="5 6">
    <name type="scientific">Mycolicibacterium grossiae</name>
    <dbReference type="NCBI Taxonomy" id="1552759"/>
    <lineage>
        <taxon>Bacteria</taxon>
        <taxon>Bacillati</taxon>
        <taxon>Actinomycetota</taxon>
        <taxon>Actinomycetes</taxon>
        <taxon>Mycobacteriales</taxon>
        <taxon>Mycobacteriaceae</taxon>
        <taxon>Mycolicibacterium</taxon>
    </lineage>
</organism>
<evidence type="ECO:0000313" key="6">
    <source>
        <dbReference type="Proteomes" id="UP000178953"/>
    </source>
</evidence>
<dbReference type="GO" id="GO:0006260">
    <property type="term" value="P:DNA replication"/>
    <property type="evidence" value="ECO:0007669"/>
    <property type="project" value="InterPro"/>
</dbReference>
<dbReference type="InterPro" id="IPR012337">
    <property type="entry name" value="RNaseH-like_sf"/>
</dbReference>
<keyword evidence="6" id="KW-1185">Reference proteome</keyword>
<dbReference type="PANTHER" id="PTHR30231">
    <property type="entry name" value="DNA POLYMERASE III SUBUNIT EPSILON"/>
    <property type="match status" value="1"/>
</dbReference>
<protein>
    <submittedName>
        <fullName evidence="5">DNA polymerase III subunit epsilon</fullName>
    </submittedName>
</protein>
<proteinExistence type="predicted"/>
<dbReference type="SUPFAM" id="SSF53098">
    <property type="entry name" value="Ribonuclease H-like"/>
    <property type="match status" value="1"/>
</dbReference>
<keyword evidence="1" id="KW-0540">Nuclease</keyword>
<dbReference type="CDD" id="cd06127">
    <property type="entry name" value="DEDDh"/>
    <property type="match status" value="1"/>
</dbReference>
<evidence type="ECO:0000256" key="3">
    <source>
        <dbReference type="ARBA" id="ARBA00022839"/>
    </source>
</evidence>
<sequence>MHAATEFAVLDVETSGFDPGHARVLSVAVLVVTADGATRDAMHTLLDPGVDPGPTNIHGLTAAMLAGQPHFAEIADQLATLLHRRVLVAHNAGFDYAFLAAEAHRCGTELPITSALCTLELASQLNLGLDSLSLAALAKHWNITQARPHDALDDARVLAATLPRMLTRAAQLGMELPIRAPSTLPPVQFPTAA</sequence>
<dbReference type="FunFam" id="3.30.420.10:FF:000045">
    <property type="entry name" value="3'-5' exonuclease DinG"/>
    <property type="match status" value="1"/>
</dbReference>
<dbReference type="AlphaFoldDB" id="A0A1E8Q0T7"/>
<dbReference type="SMART" id="SM00479">
    <property type="entry name" value="EXOIII"/>
    <property type="match status" value="1"/>
</dbReference>
<dbReference type="NCBIfam" id="TIGR00573">
    <property type="entry name" value="dnaq"/>
    <property type="match status" value="1"/>
</dbReference>
<gene>
    <name evidence="5" type="ORF">BEL07_18955</name>
</gene>
<dbReference type="GO" id="GO:0005829">
    <property type="term" value="C:cytosol"/>
    <property type="evidence" value="ECO:0007669"/>
    <property type="project" value="TreeGrafter"/>
</dbReference>
<dbReference type="GO" id="GO:0008408">
    <property type="term" value="F:3'-5' exonuclease activity"/>
    <property type="evidence" value="ECO:0007669"/>
    <property type="project" value="TreeGrafter"/>
</dbReference>
<evidence type="ECO:0000256" key="2">
    <source>
        <dbReference type="ARBA" id="ARBA00022801"/>
    </source>
</evidence>
<reference evidence="5 6" key="1">
    <citation type="submission" date="2016-09" db="EMBL/GenBank/DDBJ databases">
        <title>genome sequence of Mycobacterium sp. 739 SCH.</title>
        <authorList>
            <person name="Greninger A.L."/>
            <person name="Qin X."/>
            <person name="Jerome K."/>
            <person name="Vora S."/>
            <person name="Quinn K."/>
        </authorList>
    </citation>
    <scope>NUCLEOTIDE SEQUENCE [LARGE SCALE GENOMIC DNA]</scope>
    <source>
        <strain evidence="5 6">SCH</strain>
    </source>
</reference>
<dbReference type="InterPro" id="IPR036397">
    <property type="entry name" value="RNaseH_sf"/>
</dbReference>
<keyword evidence="3" id="KW-0269">Exonuclease</keyword>